<dbReference type="PANTHER" id="PTHR11113:SF14">
    <property type="entry name" value="N-ACETYLGLUCOSAMINE-6-PHOSPHATE DEACETYLASE"/>
    <property type="match status" value="1"/>
</dbReference>
<dbReference type="RefSeq" id="WP_094886067.1">
    <property type="nucleotide sequence ID" value="NZ_NPMS01000005.1"/>
</dbReference>
<dbReference type="PIRSF" id="PIRSF038994">
    <property type="entry name" value="NagA"/>
    <property type="match status" value="1"/>
</dbReference>
<evidence type="ECO:0000256" key="2">
    <source>
        <dbReference type="ARBA" id="ARBA00022723"/>
    </source>
</evidence>
<dbReference type="CDD" id="cd00854">
    <property type="entry name" value="NagA"/>
    <property type="match status" value="1"/>
</dbReference>
<keyword evidence="11" id="KW-1185">Reference proteome</keyword>
<feature type="binding site" evidence="7">
    <location>
        <position position="249"/>
    </location>
    <ligand>
        <name>substrate</name>
    </ligand>
</feature>
<comment type="similarity">
    <text evidence="1 5">Belongs to the metallo-dependent hydrolases superfamily. NagA family.</text>
</comment>
<feature type="binding site" evidence="8">
    <location>
        <position position="214"/>
    </location>
    <ligand>
        <name>Zn(2+)</name>
        <dbReference type="ChEBI" id="CHEBI:29105"/>
    </ligand>
</feature>
<dbReference type="EMBL" id="NPMS01000005">
    <property type="protein sequence ID" value="OZU88328.1"/>
    <property type="molecule type" value="Genomic_DNA"/>
</dbReference>
<evidence type="ECO:0000259" key="9">
    <source>
        <dbReference type="Pfam" id="PF01979"/>
    </source>
</evidence>
<dbReference type="InterPro" id="IPR006680">
    <property type="entry name" value="Amidohydro-rel"/>
</dbReference>
<dbReference type="OrthoDB" id="9776488at2"/>
<dbReference type="InterPro" id="IPR032466">
    <property type="entry name" value="Metal_Hydrolase"/>
</dbReference>
<feature type="binding site" evidence="7">
    <location>
        <begin position="217"/>
        <end position="218"/>
    </location>
    <ligand>
        <name>substrate</name>
    </ligand>
</feature>
<feature type="binding site" evidence="8">
    <location>
        <position position="127"/>
    </location>
    <ligand>
        <name>Zn(2+)</name>
        <dbReference type="ChEBI" id="CHEBI:29105"/>
    </ligand>
</feature>
<keyword evidence="4 5" id="KW-0119">Carbohydrate metabolism</keyword>
<dbReference type="SUPFAM" id="SSF51556">
    <property type="entry name" value="Metallo-dependent hydrolases"/>
    <property type="match status" value="1"/>
</dbReference>
<proteinExistence type="inferred from homology"/>
<keyword evidence="3 5" id="KW-0378">Hydrolase</keyword>
<feature type="binding site" evidence="7">
    <location>
        <begin position="306"/>
        <end position="308"/>
    </location>
    <ligand>
        <name>substrate</name>
    </ligand>
</feature>
<comment type="caution">
    <text evidence="10">The sequence shown here is derived from an EMBL/GenBank/DDBJ whole genome shotgun (WGS) entry which is preliminary data.</text>
</comment>
<dbReference type="InterPro" id="IPR011059">
    <property type="entry name" value="Metal-dep_hydrolase_composite"/>
</dbReference>
<comment type="cofactor">
    <cofactor evidence="8">
        <name>a divalent metal cation</name>
        <dbReference type="ChEBI" id="CHEBI:60240"/>
    </cofactor>
    <text evidence="8">Binds 1 divalent metal cation per subunit.</text>
</comment>
<reference evidence="10 11" key="1">
    <citation type="submission" date="2017-08" db="EMBL/GenBank/DDBJ databases">
        <title>Virgibacillus indicus sp. nov. and Virgibacillus profoundi sp. nov, two moderately halophilic bacteria isolated from marine sediment by using the Microfluidic Streak Plate.</title>
        <authorList>
            <person name="Xu B."/>
            <person name="Hu B."/>
            <person name="Wang J."/>
            <person name="Zhu Y."/>
            <person name="Huang L."/>
            <person name="Du W."/>
            <person name="Huang Y."/>
        </authorList>
    </citation>
    <scope>NUCLEOTIDE SEQUENCE [LARGE SCALE GENOMIC DNA]</scope>
    <source>
        <strain evidence="10 11">IO3-P2-C2</strain>
    </source>
</reference>
<dbReference type="PANTHER" id="PTHR11113">
    <property type="entry name" value="N-ACETYLGLUCOSAMINE-6-PHOSPHATE DEACETYLASE"/>
    <property type="match status" value="1"/>
</dbReference>
<dbReference type="GO" id="GO:0046872">
    <property type="term" value="F:metal ion binding"/>
    <property type="evidence" value="ECO:0007669"/>
    <property type="project" value="UniProtKB-KW"/>
</dbReference>
<feature type="domain" description="Amidohydrolase-related" evidence="9">
    <location>
        <begin position="48"/>
        <end position="379"/>
    </location>
</feature>
<evidence type="ECO:0000256" key="1">
    <source>
        <dbReference type="ARBA" id="ARBA00010716"/>
    </source>
</evidence>
<dbReference type="SUPFAM" id="SSF51338">
    <property type="entry name" value="Composite domain of metallo-dependent hydrolases"/>
    <property type="match status" value="1"/>
</dbReference>
<keyword evidence="2 8" id="KW-0479">Metal-binding</keyword>
<dbReference type="GO" id="GO:0006046">
    <property type="term" value="P:N-acetylglucosamine catabolic process"/>
    <property type="evidence" value="ECO:0007669"/>
    <property type="project" value="TreeGrafter"/>
</dbReference>
<sequence>MYYLKGDVITDGRIIKNTFVEISDKKITYVGPEMKKEDLPVYQVNDGYICPGFIDIHIHGADGKDFMDDEPEIFHTISSKLPKYGVTSYLATSRTVALKDVRRFLGTADKYNYMQANGAKMLGVHIEGPWISPKYSGAQSEKLIRKLTAEDLEDVISQFENVIKKITLAPEELEGISIIRSLREKGISVSAGHTNATLDEIGEAMEFGLTQLTHTFNAMSPLHHREPGTAAAALFYENLLCELIADGLHVHPKVIELLYKIKGKEGLALISDCTGYNELPDGEYNLRGKELIRKGNKVTLKKNGKLAGSAITLDKGIKFAVDHCNIPLEEAVFMAAETPLSFIDGAGKLGRIEAGYNADLVVLSESLNVMETIIDGRTVYKEASN</sequence>
<evidence type="ECO:0000256" key="3">
    <source>
        <dbReference type="ARBA" id="ARBA00022801"/>
    </source>
</evidence>
<feature type="active site" description="Proton donor/acceptor" evidence="6">
    <location>
        <position position="272"/>
    </location>
</feature>
<gene>
    <name evidence="10" type="primary">nagA</name>
    <name evidence="10" type="ORF">CIL03_11800</name>
</gene>
<dbReference type="InterPro" id="IPR003764">
    <property type="entry name" value="GlcNAc_6-P_deAcase"/>
</dbReference>
<dbReference type="NCBIfam" id="TIGR00221">
    <property type="entry name" value="nagA"/>
    <property type="match status" value="1"/>
</dbReference>
<accession>A0A265N8I4</accession>
<dbReference type="Gene3D" id="2.30.40.10">
    <property type="entry name" value="Urease, subunit C, domain 1"/>
    <property type="match status" value="1"/>
</dbReference>
<evidence type="ECO:0000256" key="8">
    <source>
        <dbReference type="PIRSR" id="PIRSR038994-3"/>
    </source>
</evidence>
<dbReference type="GO" id="GO:0008448">
    <property type="term" value="F:N-acetylglucosamine-6-phosphate deacetylase activity"/>
    <property type="evidence" value="ECO:0007669"/>
    <property type="project" value="InterPro"/>
</dbReference>
<evidence type="ECO:0000256" key="7">
    <source>
        <dbReference type="PIRSR" id="PIRSR038994-2"/>
    </source>
</evidence>
<feature type="binding site" evidence="7">
    <location>
        <position position="225"/>
    </location>
    <ligand>
        <name>substrate</name>
    </ligand>
</feature>
<evidence type="ECO:0000256" key="4">
    <source>
        <dbReference type="ARBA" id="ARBA00023277"/>
    </source>
</evidence>
<organism evidence="10 11">
    <name type="scientific">Virgibacillus indicus</name>
    <dbReference type="NCBI Taxonomy" id="2024554"/>
    <lineage>
        <taxon>Bacteria</taxon>
        <taxon>Bacillati</taxon>
        <taxon>Bacillota</taxon>
        <taxon>Bacilli</taxon>
        <taxon>Bacillales</taxon>
        <taxon>Bacillaceae</taxon>
        <taxon>Virgibacillus</taxon>
    </lineage>
</organism>
<protein>
    <submittedName>
        <fullName evidence="10">N-acetylglucosamine-6-phosphate deacetylase</fullName>
    </submittedName>
</protein>
<dbReference type="Pfam" id="PF01979">
    <property type="entry name" value="Amidohydro_1"/>
    <property type="match status" value="1"/>
</dbReference>
<name>A0A265N8I4_9BACI</name>
<evidence type="ECO:0000313" key="10">
    <source>
        <dbReference type="EMBL" id="OZU88328.1"/>
    </source>
</evidence>
<dbReference type="Gene3D" id="3.20.20.140">
    <property type="entry name" value="Metal-dependent hydrolases"/>
    <property type="match status" value="1"/>
</dbReference>
<feature type="binding site" evidence="7">
    <location>
        <position position="138"/>
    </location>
    <ligand>
        <name>substrate</name>
    </ligand>
</feature>
<evidence type="ECO:0000256" key="6">
    <source>
        <dbReference type="PIRSR" id="PIRSR038994-1"/>
    </source>
</evidence>
<dbReference type="Proteomes" id="UP000216498">
    <property type="component" value="Unassembled WGS sequence"/>
</dbReference>
<dbReference type="AlphaFoldDB" id="A0A265N8I4"/>
<evidence type="ECO:0000313" key="11">
    <source>
        <dbReference type="Proteomes" id="UP000216498"/>
    </source>
</evidence>
<evidence type="ECO:0000256" key="5">
    <source>
        <dbReference type="PIRNR" id="PIRNR038994"/>
    </source>
</evidence>
<feature type="binding site" evidence="8">
    <location>
        <position position="193"/>
    </location>
    <ligand>
        <name>Zn(2+)</name>
        <dbReference type="ChEBI" id="CHEBI:29105"/>
    </ligand>
</feature>